<dbReference type="InterPro" id="IPR006665">
    <property type="entry name" value="OmpA-like"/>
</dbReference>
<dbReference type="Proteomes" id="UP000621799">
    <property type="component" value="Unassembled WGS sequence"/>
</dbReference>
<keyword evidence="6" id="KW-1185">Reference proteome</keyword>
<reference evidence="5" key="1">
    <citation type="submission" date="2020-10" db="EMBL/GenBank/DDBJ databases">
        <authorList>
            <person name="Castelo-Branco R."/>
            <person name="Eusebio N."/>
            <person name="Adriana R."/>
            <person name="Vieira A."/>
            <person name="Brugerolle De Fraissinette N."/>
            <person name="Rezende De Castro R."/>
            <person name="Schneider M.P."/>
            <person name="Vasconcelos V."/>
            <person name="Leao P.N."/>
        </authorList>
    </citation>
    <scope>NUCLEOTIDE SEQUENCE</scope>
    <source>
        <strain evidence="5">LEGE 11467</strain>
    </source>
</reference>
<dbReference type="PANTHER" id="PTHR30329:SF21">
    <property type="entry name" value="LIPOPROTEIN YIAD-RELATED"/>
    <property type="match status" value="1"/>
</dbReference>
<accession>A0A928VUF4</accession>
<dbReference type="SUPFAM" id="SSF103088">
    <property type="entry name" value="OmpA-like"/>
    <property type="match status" value="1"/>
</dbReference>
<evidence type="ECO:0000313" key="6">
    <source>
        <dbReference type="Proteomes" id="UP000621799"/>
    </source>
</evidence>
<dbReference type="Gene3D" id="3.30.1330.60">
    <property type="entry name" value="OmpA-like domain"/>
    <property type="match status" value="1"/>
</dbReference>
<dbReference type="InterPro" id="IPR036737">
    <property type="entry name" value="OmpA-like_sf"/>
</dbReference>
<dbReference type="PANTHER" id="PTHR30329">
    <property type="entry name" value="STATOR ELEMENT OF FLAGELLAR MOTOR COMPLEX"/>
    <property type="match status" value="1"/>
</dbReference>
<evidence type="ECO:0000259" key="4">
    <source>
        <dbReference type="PROSITE" id="PS51123"/>
    </source>
</evidence>
<gene>
    <name evidence="5" type="ORF">IQ235_01720</name>
</gene>
<dbReference type="AlphaFoldDB" id="A0A928VUF4"/>
<dbReference type="GO" id="GO:0016020">
    <property type="term" value="C:membrane"/>
    <property type="evidence" value="ECO:0007669"/>
    <property type="project" value="UniProtKB-UniRule"/>
</dbReference>
<dbReference type="CDD" id="cd07185">
    <property type="entry name" value="OmpA_C-like"/>
    <property type="match status" value="1"/>
</dbReference>
<keyword evidence="1 3" id="KW-0472">Membrane</keyword>
<feature type="domain" description="OmpA-like" evidence="4">
    <location>
        <begin position="98"/>
        <end position="233"/>
    </location>
</feature>
<dbReference type="PROSITE" id="PS51123">
    <property type="entry name" value="OMPA_2"/>
    <property type="match status" value="1"/>
</dbReference>
<dbReference type="Pfam" id="PF00691">
    <property type="entry name" value="OmpA"/>
    <property type="match status" value="1"/>
</dbReference>
<organism evidence="5 6">
    <name type="scientific">Zarconia navalis LEGE 11467</name>
    <dbReference type="NCBI Taxonomy" id="1828826"/>
    <lineage>
        <taxon>Bacteria</taxon>
        <taxon>Bacillati</taxon>
        <taxon>Cyanobacteriota</taxon>
        <taxon>Cyanophyceae</taxon>
        <taxon>Oscillatoriophycideae</taxon>
        <taxon>Oscillatoriales</taxon>
        <taxon>Oscillatoriales incertae sedis</taxon>
        <taxon>Zarconia</taxon>
        <taxon>Zarconia navalis</taxon>
    </lineage>
</organism>
<proteinExistence type="predicted"/>
<name>A0A928VUF4_9CYAN</name>
<dbReference type="EMBL" id="JADEXN010000014">
    <property type="protein sequence ID" value="MBE9039513.1"/>
    <property type="molecule type" value="Genomic_DNA"/>
</dbReference>
<keyword evidence="3" id="KW-1133">Transmembrane helix</keyword>
<sequence>MNYFEELETDTTETPETGIWLSVGDLMSGLLMLFALLFITVQLQLQQKLSEVAKLERELEAKIAQLERYQDVFDRLPLVILTAIESELGGSDVVSVDPSTGEVSIRDRILFDRGSATLKSEGKQFLQEFIPIYSQVIFSNEEFDRQITRILIEGHTSSQGSEDSNLELSLRRALSVANYIFSDEISFTTKSNLKQKILAAGRGEIEADTNTDNPGDRKVVFRFQLRQQPSIAN</sequence>
<evidence type="ECO:0000256" key="1">
    <source>
        <dbReference type="PROSITE-ProRule" id="PRU00473"/>
    </source>
</evidence>
<protein>
    <submittedName>
        <fullName evidence="5">OmpA family protein</fullName>
    </submittedName>
</protein>
<feature type="coiled-coil region" evidence="2">
    <location>
        <begin position="45"/>
        <end position="72"/>
    </location>
</feature>
<feature type="transmembrane region" description="Helical" evidence="3">
    <location>
        <begin position="20"/>
        <end position="41"/>
    </location>
</feature>
<evidence type="ECO:0000313" key="5">
    <source>
        <dbReference type="EMBL" id="MBE9039513.1"/>
    </source>
</evidence>
<evidence type="ECO:0000256" key="3">
    <source>
        <dbReference type="SAM" id="Phobius"/>
    </source>
</evidence>
<keyword evidence="3" id="KW-0812">Transmembrane</keyword>
<keyword evidence="2" id="KW-0175">Coiled coil</keyword>
<comment type="caution">
    <text evidence="5">The sequence shown here is derived from an EMBL/GenBank/DDBJ whole genome shotgun (WGS) entry which is preliminary data.</text>
</comment>
<evidence type="ECO:0000256" key="2">
    <source>
        <dbReference type="SAM" id="Coils"/>
    </source>
</evidence>
<dbReference type="InterPro" id="IPR050330">
    <property type="entry name" value="Bact_OuterMem_StrucFunc"/>
</dbReference>